<reference evidence="2 3" key="1">
    <citation type="journal article" date="2017" name="Curr. Biol.">
        <title>Genome architecture and evolution of a unichromosomal asexual nematode.</title>
        <authorList>
            <person name="Fradin H."/>
            <person name="Zegar C."/>
            <person name="Gutwein M."/>
            <person name="Lucas J."/>
            <person name="Kovtun M."/>
            <person name="Corcoran D."/>
            <person name="Baugh L.R."/>
            <person name="Kiontke K."/>
            <person name="Gunsalus K."/>
            <person name="Fitch D.H."/>
            <person name="Piano F."/>
        </authorList>
    </citation>
    <scope>NUCLEOTIDE SEQUENCE [LARGE SCALE GENOMIC DNA]</scope>
    <source>
        <strain evidence="2">PF1309</strain>
    </source>
</reference>
<feature type="region of interest" description="Disordered" evidence="1">
    <location>
        <begin position="1"/>
        <end position="40"/>
    </location>
</feature>
<name>A0A2A2JJV3_9BILA</name>
<dbReference type="EMBL" id="LIAE01010391">
    <property type="protein sequence ID" value="PAV61983.1"/>
    <property type="molecule type" value="Genomic_DNA"/>
</dbReference>
<feature type="compositionally biased region" description="Basic and acidic residues" evidence="1">
    <location>
        <begin position="10"/>
        <end position="20"/>
    </location>
</feature>
<evidence type="ECO:0000313" key="2">
    <source>
        <dbReference type="EMBL" id="PAV61983.1"/>
    </source>
</evidence>
<protein>
    <submittedName>
        <fullName evidence="2">Uncharacterized protein</fullName>
    </submittedName>
</protein>
<proteinExistence type="predicted"/>
<gene>
    <name evidence="2" type="ORF">WR25_23224</name>
</gene>
<keyword evidence="3" id="KW-1185">Reference proteome</keyword>
<evidence type="ECO:0000256" key="1">
    <source>
        <dbReference type="SAM" id="MobiDB-lite"/>
    </source>
</evidence>
<organism evidence="2 3">
    <name type="scientific">Diploscapter pachys</name>
    <dbReference type="NCBI Taxonomy" id="2018661"/>
    <lineage>
        <taxon>Eukaryota</taxon>
        <taxon>Metazoa</taxon>
        <taxon>Ecdysozoa</taxon>
        <taxon>Nematoda</taxon>
        <taxon>Chromadorea</taxon>
        <taxon>Rhabditida</taxon>
        <taxon>Rhabditina</taxon>
        <taxon>Rhabditomorpha</taxon>
        <taxon>Rhabditoidea</taxon>
        <taxon>Rhabditidae</taxon>
        <taxon>Diploscapter</taxon>
    </lineage>
</organism>
<dbReference type="AlphaFoldDB" id="A0A2A2JJV3"/>
<dbReference type="Proteomes" id="UP000218231">
    <property type="component" value="Unassembled WGS sequence"/>
</dbReference>
<sequence>MRERNKKQAAGREERQESERSYPSASGAGAQSQPSILFPRLPSKTGYVRAHLPFPTLLHYPKFSNSKNEKTVNQQVRKIHSDPVRIEIPRARSEKIRVQP</sequence>
<feature type="compositionally biased region" description="Low complexity" evidence="1">
    <location>
        <begin position="23"/>
        <end position="35"/>
    </location>
</feature>
<comment type="caution">
    <text evidence="2">The sequence shown here is derived from an EMBL/GenBank/DDBJ whole genome shotgun (WGS) entry which is preliminary data.</text>
</comment>
<evidence type="ECO:0000313" key="3">
    <source>
        <dbReference type="Proteomes" id="UP000218231"/>
    </source>
</evidence>
<accession>A0A2A2JJV3</accession>